<evidence type="ECO:0000256" key="1">
    <source>
        <dbReference type="ARBA" id="ARBA00006547"/>
    </source>
</evidence>
<dbReference type="PRINTS" id="PR01543">
    <property type="entry name" value="ANATRNSFRASE"/>
</dbReference>
<dbReference type="PANTHER" id="PTHR11786">
    <property type="entry name" value="N-HYDROXYARYLAMINE O-ACETYLTRANSFERASE"/>
    <property type="match status" value="1"/>
</dbReference>
<dbReference type="InterPro" id="IPR038765">
    <property type="entry name" value="Papain-like_cys_pep_sf"/>
</dbReference>
<dbReference type="Pfam" id="PF00797">
    <property type="entry name" value="Acetyltransf_2"/>
    <property type="match status" value="1"/>
</dbReference>
<keyword evidence="4" id="KW-1185">Reference proteome</keyword>
<comment type="similarity">
    <text evidence="1 2">Belongs to the arylamine N-acetyltransferase family.</text>
</comment>
<protein>
    <submittedName>
        <fullName evidence="3">Arylamine N-acetyltransferase</fullName>
    </submittedName>
</protein>
<keyword evidence="3" id="KW-0808">Transferase</keyword>
<name>A0A263BWA9_9BACI</name>
<dbReference type="RefSeq" id="WP_094920250.1">
    <property type="nucleotide sequence ID" value="NZ_NPIA01000001.1"/>
</dbReference>
<evidence type="ECO:0000256" key="2">
    <source>
        <dbReference type="RuleBase" id="RU003452"/>
    </source>
</evidence>
<accession>A0A263BWA9</accession>
<evidence type="ECO:0000313" key="4">
    <source>
        <dbReference type="Proteomes" id="UP000217083"/>
    </source>
</evidence>
<dbReference type="InterPro" id="IPR001447">
    <property type="entry name" value="Arylamine_N-AcTrfase"/>
</dbReference>
<dbReference type="PANTHER" id="PTHR11786:SF0">
    <property type="entry name" value="ARYLAMINE N-ACETYLTRANSFERASE 4-RELATED"/>
    <property type="match status" value="1"/>
</dbReference>
<proteinExistence type="inferred from homology"/>
<organism evidence="3 4">
    <name type="scientific">Lottiidibacillus patelloidae</name>
    <dbReference type="NCBI Taxonomy" id="2670334"/>
    <lineage>
        <taxon>Bacteria</taxon>
        <taxon>Bacillati</taxon>
        <taxon>Bacillota</taxon>
        <taxon>Bacilli</taxon>
        <taxon>Bacillales</taxon>
        <taxon>Bacillaceae</taxon>
        <taxon>Lottiidibacillus</taxon>
    </lineage>
</organism>
<dbReference type="AlphaFoldDB" id="A0A263BWA9"/>
<comment type="caution">
    <text evidence="3">The sequence shown here is derived from an EMBL/GenBank/DDBJ whole genome shotgun (WGS) entry which is preliminary data.</text>
</comment>
<dbReference type="SUPFAM" id="SSF54001">
    <property type="entry name" value="Cysteine proteinases"/>
    <property type="match status" value="1"/>
</dbReference>
<gene>
    <name evidence="3" type="ORF">CIB95_00115</name>
</gene>
<reference evidence="3 4" key="2">
    <citation type="submission" date="2017-09" db="EMBL/GenBank/DDBJ databases">
        <title>Bacillus patelloidae sp. nov., isolated from the intestinal tract of a marine limpet.</title>
        <authorList>
            <person name="Liu R."/>
            <person name="Dong C."/>
            <person name="Shao Z."/>
        </authorList>
    </citation>
    <scope>NUCLEOTIDE SEQUENCE [LARGE SCALE GENOMIC DNA]</scope>
    <source>
        <strain evidence="3 4">SA5d-4</strain>
    </source>
</reference>
<dbReference type="Proteomes" id="UP000217083">
    <property type="component" value="Unassembled WGS sequence"/>
</dbReference>
<dbReference type="InterPro" id="IPR053710">
    <property type="entry name" value="Arylamine_NAT_domain_sf"/>
</dbReference>
<sequence length="257" mass="29907">MNINSLFRKRIGISENEEITFEKLAYILVKTSQTIPFENLVVIDNREIEISNEYLVNKVLVNNEGGLCYEINPLLYLFLRENGFHVNLLSGNVYDKENEQFQPIGDTHVTILLSHQNKSYIIDSGFGGNLPLKPVPLSGETVKSMNGEFKIKGLDRQAGRYLFEMKIKDKYTDWKVGYAFNVDTPIESMDELNKIKDIIFEHEQSPFNKHPLVSYFTERGRTVLTNTYFRSWENGVMKNEEIDDERFAKLVCRIFRI</sequence>
<dbReference type="GO" id="GO:0016407">
    <property type="term" value="F:acetyltransferase activity"/>
    <property type="evidence" value="ECO:0007669"/>
    <property type="project" value="InterPro"/>
</dbReference>
<evidence type="ECO:0000313" key="3">
    <source>
        <dbReference type="EMBL" id="OZM58023.1"/>
    </source>
</evidence>
<reference evidence="4" key="1">
    <citation type="submission" date="2017-08" db="EMBL/GenBank/DDBJ databases">
        <authorList>
            <person name="Huang Z."/>
        </authorList>
    </citation>
    <scope>NUCLEOTIDE SEQUENCE [LARGE SCALE GENOMIC DNA]</scope>
    <source>
        <strain evidence="4">SA5d-4</strain>
    </source>
</reference>
<dbReference type="Gene3D" id="3.30.2140.20">
    <property type="match status" value="1"/>
</dbReference>
<dbReference type="EMBL" id="NPIA01000001">
    <property type="protein sequence ID" value="OZM58023.1"/>
    <property type="molecule type" value="Genomic_DNA"/>
</dbReference>